<dbReference type="PANTHER" id="PTHR20883">
    <property type="entry name" value="PHYTANOYL-COA DIOXYGENASE DOMAIN CONTAINING 1"/>
    <property type="match status" value="1"/>
</dbReference>
<dbReference type="Pfam" id="PF05721">
    <property type="entry name" value="PhyH"/>
    <property type="match status" value="1"/>
</dbReference>
<keyword evidence="6" id="KW-1185">Reference proteome</keyword>
<dbReference type="InterPro" id="IPR008775">
    <property type="entry name" value="Phytyl_CoA_dOase-like"/>
</dbReference>
<evidence type="ECO:0000256" key="4">
    <source>
        <dbReference type="ARBA" id="ARBA00023004"/>
    </source>
</evidence>
<dbReference type="GO" id="GO:0051213">
    <property type="term" value="F:dioxygenase activity"/>
    <property type="evidence" value="ECO:0007669"/>
    <property type="project" value="UniProtKB-KW"/>
</dbReference>
<evidence type="ECO:0000256" key="3">
    <source>
        <dbReference type="ARBA" id="ARBA00022723"/>
    </source>
</evidence>
<dbReference type="PANTHER" id="PTHR20883:SF15">
    <property type="entry name" value="PHYTANOYL-COA DIOXYGENASE DOMAIN-CONTAINING PROTEIN 1"/>
    <property type="match status" value="1"/>
</dbReference>
<evidence type="ECO:0000256" key="1">
    <source>
        <dbReference type="ARBA" id="ARBA00001962"/>
    </source>
</evidence>
<name>A0A8H6AHM5_9HELO</name>
<comment type="similarity">
    <text evidence="2">Belongs to the PhyH family.</text>
</comment>
<keyword evidence="3" id="KW-0479">Metal-binding</keyword>
<organism evidence="5 6">
    <name type="scientific">Botrytis fragariae</name>
    <dbReference type="NCBI Taxonomy" id="1964551"/>
    <lineage>
        <taxon>Eukaryota</taxon>
        <taxon>Fungi</taxon>
        <taxon>Dikarya</taxon>
        <taxon>Ascomycota</taxon>
        <taxon>Pezizomycotina</taxon>
        <taxon>Leotiomycetes</taxon>
        <taxon>Helotiales</taxon>
        <taxon>Sclerotiniaceae</taxon>
        <taxon>Botrytis</taxon>
    </lineage>
</organism>
<protein>
    <submittedName>
        <fullName evidence="5">Putative phytanoyl- dioxygenase protein</fullName>
    </submittedName>
</protein>
<evidence type="ECO:0000313" key="5">
    <source>
        <dbReference type="EMBL" id="KAF5867455.1"/>
    </source>
</evidence>
<keyword evidence="5" id="KW-0560">Oxidoreductase</keyword>
<dbReference type="Gene3D" id="2.60.120.620">
    <property type="entry name" value="q2cbj1_9rhob like domain"/>
    <property type="match status" value="1"/>
</dbReference>
<keyword evidence="5" id="KW-0223">Dioxygenase</keyword>
<accession>A0A8H6AHM5</accession>
<evidence type="ECO:0000313" key="6">
    <source>
        <dbReference type="Proteomes" id="UP000531561"/>
    </source>
</evidence>
<proteinExistence type="inferred from homology"/>
<comment type="caution">
    <text evidence="5">The sequence shown here is derived from an EMBL/GenBank/DDBJ whole genome shotgun (WGS) entry which is preliminary data.</text>
</comment>
<keyword evidence="4" id="KW-0408">Iron</keyword>
<dbReference type="RefSeq" id="XP_037186404.1">
    <property type="nucleotide sequence ID" value="XM_037340761.1"/>
</dbReference>
<gene>
    <name evidence="5" type="ORF">Bfra_010429</name>
</gene>
<dbReference type="GeneID" id="59264453"/>
<sequence length="302" mass="33570">MAVTGPTPFRRISAKAPVEEILQMFHEDGGIVVEGFFTQEAMAKINKDADPELAKFKPGTHRDLGDDAVLTEFHGSNTRRFSSLPTISKTFRDEVLNDDLLHQICEAVFRKEHGDYWLCTSQIIEIGPQSKAQALHRDTCQFPVLTKLGPRMGNVQISFFTALTDFTAENGATRGIPKSHLMEDYTDWGRDEDAVPAIMKTGDVFLFTGSLCHGGGENRTKDVFRRGISLCIQASFLTPEECYTLVIPRDVVESMTPLAQKMLGWRSQYASQGGGLWQHDFADIADHIGLKSNQSLKSKVGN</sequence>
<dbReference type="Proteomes" id="UP000531561">
    <property type="component" value="Unassembled WGS sequence"/>
</dbReference>
<dbReference type="AlphaFoldDB" id="A0A8H6AHM5"/>
<comment type="cofactor">
    <cofactor evidence="1">
        <name>Fe cation</name>
        <dbReference type="ChEBI" id="CHEBI:24875"/>
    </cofactor>
</comment>
<reference evidence="5 6" key="1">
    <citation type="journal article" date="2020" name="Phytopathology">
        <title>A high-quality genome resource of Botrytis fragariae, a new and rapidly spreading fungal pathogen causing strawberry gray mold in the U.S.A.</title>
        <authorList>
            <person name="Wu Y."/>
            <person name="Saski C.A."/>
            <person name="Schnabel G."/>
            <person name="Xiao S."/>
            <person name="Hu M."/>
        </authorList>
    </citation>
    <scope>NUCLEOTIDE SEQUENCE [LARGE SCALE GENOMIC DNA]</scope>
    <source>
        <strain evidence="5 6">BVB16</strain>
    </source>
</reference>
<dbReference type="OrthoDB" id="445007at2759"/>
<dbReference type="GO" id="GO:0046872">
    <property type="term" value="F:metal ion binding"/>
    <property type="evidence" value="ECO:0007669"/>
    <property type="project" value="UniProtKB-KW"/>
</dbReference>
<evidence type="ECO:0000256" key="2">
    <source>
        <dbReference type="ARBA" id="ARBA00005830"/>
    </source>
</evidence>
<dbReference type="SUPFAM" id="SSF51197">
    <property type="entry name" value="Clavaminate synthase-like"/>
    <property type="match status" value="1"/>
</dbReference>
<dbReference type="EMBL" id="JABFCT010000028">
    <property type="protein sequence ID" value="KAF5867455.1"/>
    <property type="molecule type" value="Genomic_DNA"/>
</dbReference>